<dbReference type="RefSeq" id="WP_023365030.1">
    <property type="nucleotide sequence ID" value="NC_022664.1"/>
</dbReference>
<keyword evidence="9" id="KW-1185">Reference proteome</keyword>
<keyword evidence="2 6" id="KW-1003">Cell membrane</keyword>
<dbReference type="PATRIC" id="fig|1335757.3.peg.148"/>
<sequence length="803" mass="87330">MSADPMIIADQVGRQIPPLWPLSASVAVNPFMGQTHQTLADTHARLRRIGGIDAIAPRAWHCEQLDAATMTEADLLAALMASPHAERPADCEQLMAAARQPRPAAEPTPTVAELARSISGTDWPEIVEERIGHWAGGYFDQGQALWAAPRRGDTWTAFRSHAVHDLTPEILGLTGFARFVADAPDRPGIYLQRAIERLQLTPEMLPTYWHSLLLTLGGWAQYARYQQWQAELEGDTDSTLVELLAIRLLWDEALFTHYGDALSAAWADARARHAQPVTLSADDVVDEILQEAAERARQRQLAEAMGTTDDDTESVPPNAAPRPALQAAFCIDVRSEVFRRALEQVVPAAQTMGFAGFFGVPVTHQGFASDLQESRLPALLQPSLHSRAGGGGQDAADTARRHTARAKRAWGRFKLAAVSSFAFVEAMGPVYITRLAREALGIADRPLPGGPTPHLTPLPAARERVDTAETILRAMSLTDGFAPLVLLMGHGASVTNNPHGSALQCGACGGYAGDVNARLLAGLLNDTSVRAGLKNRGITFPEDTCFMAGLHDTTRDRVQLYDQDLETAVDRDLLIRVQTWMADAGELARTERGRSLPHAESTRAIERRARDWSEVRPEWGLAGCQMLIAAPRTVTRGIDLGGQAFLHDYDWRADAGQDYPVLELILTAPVIVASWISLQYYGSAVAPALFGAGNKLIHNIVGGIGVLEGNGGMLRTGLPWQSVHDGEGRRHDPLRLTVAIQAPKAAISDTLARHPSVQALFDNRWLHLLAMDNQGRLAWRYTSDGQWSPMAHHLEGGHDGDAG</sequence>
<dbReference type="EMBL" id="CP005990">
    <property type="protein sequence ID" value="AGY91173.1"/>
    <property type="molecule type" value="Genomic_DNA"/>
</dbReference>
<dbReference type="AlphaFoldDB" id="U5T4D7"/>
<feature type="binding site" evidence="6">
    <location>
        <position position="332"/>
    </location>
    <ligand>
        <name>Zn(2+)</name>
        <dbReference type="ChEBI" id="CHEBI:29105"/>
    </ligand>
</feature>
<evidence type="ECO:0000313" key="9">
    <source>
        <dbReference type="Proteomes" id="UP000017640"/>
    </source>
</evidence>
<evidence type="ECO:0000256" key="7">
    <source>
        <dbReference type="SAM" id="MobiDB-lite"/>
    </source>
</evidence>
<organism evidence="8 9">
    <name type="scientific">Spiribacter curvatus</name>
    <dbReference type="NCBI Taxonomy" id="1335757"/>
    <lineage>
        <taxon>Bacteria</taxon>
        <taxon>Pseudomonadati</taxon>
        <taxon>Pseudomonadota</taxon>
        <taxon>Gammaproteobacteria</taxon>
        <taxon>Chromatiales</taxon>
        <taxon>Ectothiorhodospiraceae</taxon>
        <taxon>Spiribacter</taxon>
    </lineage>
</organism>
<dbReference type="GO" id="GO:0005886">
    <property type="term" value="C:plasma membrane"/>
    <property type="evidence" value="ECO:0007669"/>
    <property type="project" value="UniProtKB-SubCell"/>
</dbReference>
<protein>
    <recommendedName>
        <fullName evidence="6">Probable inorganic carbon transporter subunit DabA</fullName>
    </recommendedName>
</protein>
<dbReference type="KEGG" id="spiu:SPICUR_00740"/>
<dbReference type="Proteomes" id="UP000017640">
    <property type="component" value="Chromosome"/>
</dbReference>
<comment type="subunit">
    <text evidence="6">Forms a complex with DabB.</text>
</comment>
<dbReference type="InterPro" id="IPR018752">
    <property type="entry name" value="DabA"/>
</dbReference>
<dbReference type="STRING" id="1335757.SPICUR_00740"/>
<dbReference type="eggNOG" id="COG3002">
    <property type="taxonomic scope" value="Bacteria"/>
</dbReference>
<comment type="function">
    <text evidence="6">Part of an energy-coupled inorganic carbon pump.</text>
</comment>
<proteinExistence type="inferred from homology"/>
<gene>
    <name evidence="6" type="primary">dabA</name>
    <name evidence="8" type="ORF">SPICUR_00740</name>
</gene>
<accession>U5T4D7</accession>
<dbReference type="HAMAP" id="MF_01871">
    <property type="entry name" value="DabA"/>
    <property type="match status" value="1"/>
</dbReference>
<evidence type="ECO:0000256" key="1">
    <source>
        <dbReference type="ARBA" id="ARBA00022448"/>
    </source>
</evidence>
<comment type="cofactor">
    <cofactor evidence="6">
        <name>Zn(2+)</name>
        <dbReference type="ChEBI" id="CHEBI:29105"/>
    </cofactor>
</comment>
<feature type="binding site" evidence="6">
    <location>
        <position position="505"/>
    </location>
    <ligand>
        <name>Zn(2+)</name>
        <dbReference type="ChEBI" id="CHEBI:29105"/>
    </ligand>
</feature>
<feature type="region of interest" description="Disordered" evidence="7">
    <location>
        <begin position="299"/>
        <end position="320"/>
    </location>
</feature>
<feature type="binding site" evidence="6">
    <location>
        <position position="490"/>
    </location>
    <ligand>
        <name>Zn(2+)</name>
        <dbReference type="ChEBI" id="CHEBI:29105"/>
    </ligand>
</feature>
<dbReference type="PANTHER" id="PTHR38344:SF1">
    <property type="entry name" value="INORGANIC CARBON TRANSPORTER SUBUNIT DABA-RELATED"/>
    <property type="match status" value="1"/>
</dbReference>
<evidence type="ECO:0000313" key="8">
    <source>
        <dbReference type="EMBL" id="AGY91173.1"/>
    </source>
</evidence>
<dbReference type="Pfam" id="PF10070">
    <property type="entry name" value="DabA"/>
    <property type="match status" value="1"/>
</dbReference>
<keyword evidence="5 6" id="KW-0472">Membrane</keyword>
<evidence type="ECO:0000256" key="2">
    <source>
        <dbReference type="ARBA" id="ARBA00022475"/>
    </source>
</evidence>
<feature type="binding site" evidence="6">
    <location>
        <position position="330"/>
    </location>
    <ligand>
        <name>Zn(2+)</name>
        <dbReference type="ChEBI" id="CHEBI:29105"/>
    </ligand>
</feature>
<keyword evidence="3 6" id="KW-0479">Metal-binding</keyword>
<name>U5T4D7_9GAMM</name>
<reference evidence="8 9" key="1">
    <citation type="journal article" date="2013" name="BMC Genomics">
        <title>Genomes of "Spiribacter", a streamlined, successful halophilic bacterium.</title>
        <authorList>
            <person name="Lopez-Perez M."/>
            <person name="Ghai R."/>
            <person name="Leon M.J."/>
            <person name="Rodriguez-Olmos A."/>
            <person name="Copa-Patino J.L."/>
            <person name="Soliveri J."/>
            <person name="Sanchez-Porro C."/>
            <person name="Ventosa A."/>
            <person name="Rodriguez-Valera F."/>
        </authorList>
    </citation>
    <scope>NUCLEOTIDE SEQUENCE [LARGE SCALE GENOMIC DNA]</scope>
    <source>
        <strain evidence="8 9">UAH-SP71</strain>
    </source>
</reference>
<comment type="subcellular location">
    <subcellularLocation>
        <location evidence="6">Cell membrane</location>
        <topology evidence="6">Peripheral membrane protein</topology>
    </subcellularLocation>
</comment>
<dbReference type="HOGENOM" id="CLU_009885_1_0_6"/>
<comment type="similarity">
    <text evidence="6">Belongs to the inorganic carbon transporter (TC 9.A.2) DabA family.</text>
</comment>
<keyword evidence="1 6" id="KW-0813">Transport</keyword>
<dbReference type="GO" id="GO:0008270">
    <property type="term" value="F:zinc ion binding"/>
    <property type="evidence" value="ECO:0007669"/>
    <property type="project" value="UniProtKB-UniRule"/>
</dbReference>
<dbReference type="PANTHER" id="PTHR38344">
    <property type="entry name" value="UPF0753 PROTEIN AQ_863"/>
    <property type="match status" value="1"/>
</dbReference>
<evidence type="ECO:0000256" key="5">
    <source>
        <dbReference type="ARBA" id="ARBA00023136"/>
    </source>
</evidence>
<evidence type="ECO:0000256" key="4">
    <source>
        <dbReference type="ARBA" id="ARBA00022833"/>
    </source>
</evidence>
<evidence type="ECO:0000256" key="6">
    <source>
        <dbReference type="HAMAP-Rule" id="MF_01871"/>
    </source>
</evidence>
<evidence type="ECO:0000256" key="3">
    <source>
        <dbReference type="ARBA" id="ARBA00022723"/>
    </source>
</evidence>
<keyword evidence="4 6" id="KW-0862">Zinc</keyword>
<dbReference type="OrthoDB" id="9805101at2"/>